<gene>
    <name evidence="7" type="ORF">M422DRAFT_46226</name>
</gene>
<dbReference type="GO" id="GO:0005886">
    <property type="term" value="C:plasma membrane"/>
    <property type="evidence" value="ECO:0007669"/>
    <property type="project" value="TreeGrafter"/>
</dbReference>
<feature type="transmembrane region" description="Helical" evidence="5">
    <location>
        <begin position="118"/>
        <end position="141"/>
    </location>
</feature>
<evidence type="ECO:0000256" key="3">
    <source>
        <dbReference type="ARBA" id="ARBA00022989"/>
    </source>
</evidence>
<keyword evidence="8" id="KW-1185">Reference proteome</keyword>
<evidence type="ECO:0000313" key="8">
    <source>
        <dbReference type="Proteomes" id="UP000054279"/>
    </source>
</evidence>
<evidence type="ECO:0000256" key="4">
    <source>
        <dbReference type="ARBA" id="ARBA00023136"/>
    </source>
</evidence>
<feature type="transmembrane region" description="Helical" evidence="5">
    <location>
        <begin position="169"/>
        <end position="193"/>
    </location>
</feature>
<dbReference type="OrthoDB" id="100006at2759"/>
<evidence type="ECO:0000256" key="1">
    <source>
        <dbReference type="ARBA" id="ARBA00004141"/>
    </source>
</evidence>
<comment type="subcellular location">
    <subcellularLocation>
        <location evidence="1">Membrane</location>
        <topology evidence="1">Multi-pass membrane protein</topology>
    </subcellularLocation>
</comment>
<keyword evidence="6" id="KW-0732">Signal</keyword>
<sequence>MAIAGVLSCILVSTLLLSITVSALASWFRTSREVSAPFTSRQIAIFVVCLLVSDLIQSVSGITQVKWAAERRLYEGQACSVQAFTLVMGDLGSTVWSCVIAAHTFCGLALGKQWSKRLVYTIVIIGWTFVIAMTLLGPLALTDPAKGPFFSIAGTWCFISSPYALPRLYLHYVPLFIASALIVLLYGLVFFVLRGTISFTPNLPQGSALPLNDMFARQRVMIAKRMLWYPIAYLTAIMPITVIRIIGLKEDKIPDWAWIIGLTFLFSLGAVDAIIYATTRHVVKPLTIHVQAFSMSNSDRSISSRPKLNTQWDLESAPPTPLSAASFNSIAREKTRAKVDFEFHQTQSGVQITTEQIQSVL</sequence>
<name>A0A0C9UTG1_SPHS4</name>
<dbReference type="PANTHER" id="PTHR23112:SF37">
    <property type="entry name" value="G PROTEIN-COUPLED RECEPTOR GPR1"/>
    <property type="match status" value="1"/>
</dbReference>
<dbReference type="Proteomes" id="UP000054279">
    <property type="component" value="Unassembled WGS sequence"/>
</dbReference>
<feature type="chain" id="PRO_5002204331" description="Glucose receptor Git3 N-terminal domain-containing protein" evidence="6">
    <location>
        <begin position="26"/>
        <end position="361"/>
    </location>
</feature>
<dbReference type="GO" id="GO:0004930">
    <property type="term" value="F:G protein-coupled receptor activity"/>
    <property type="evidence" value="ECO:0007669"/>
    <property type="project" value="TreeGrafter"/>
</dbReference>
<dbReference type="Gene3D" id="1.20.1070.10">
    <property type="entry name" value="Rhodopsin 7-helix transmembrane proteins"/>
    <property type="match status" value="1"/>
</dbReference>
<feature type="transmembrane region" description="Helical" evidence="5">
    <location>
        <begin position="227"/>
        <end position="246"/>
    </location>
</feature>
<dbReference type="EMBL" id="KN837108">
    <property type="protein sequence ID" value="KIJ46138.1"/>
    <property type="molecule type" value="Genomic_DNA"/>
</dbReference>
<keyword evidence="3 5" id="KW-1133">Transmembrane helix</keyword>
<dbReference type="SUPFAM" id="SSF81321">
    <property type="entry name" value="Family A G protein-coupled receptor-like"/>
    <property type="match status" value="1"/>
</dbReference>
<evidence type="ECO:0008006" key="9">
    <source>
        <dbReference type="Google" id="ProtNLM"/>
    </source>
</evidence>
<proteinExistence type="predicted"/>
<dbReference type="HOGENOM" id="CLU_767623_0_0_1"/>
<accession>A0A0C9UTG1</accession>
<evidence type="ECO:0000256" key="6">
    <source>
        <dbReference type="SAM" id="SignalP"/>
    </source>
</evidence>
<feature type="transmembrane region" description="Helical" evidence="5">
    <location>
        <begin position="258"/>
        <end position="277"/>
    </location>
</feature>
<evidence type="ECO:0000313" key="7">
    <source>
        <dbReference type="EMBL" id="KIJ46138.1"/>
    </source>
</evidence>
<protein>
    <recommendedName>
        <fullName evidence="9">Glucose receptor Git3 N-terminal domain-containing protein</fullName>
    </recommendedName>
</protein>
<keyword evidence="2 5" id="KW-0812">Transmembrane</keyword>
<organism evidence="7 8">
    <name type="scientific">Sphaerobolus stellatus (strain SS14)</name>
    <dbReference type="NCBI Taxonomy" id="990650"/>
    <lineage>
        <taxon>Eukaryota</taxon>
        <taxon>Fungi</taxon>
        <taxon>Dikarya</taxon>
        <taxon>Basidiomycota</taxon>
        <taxon>Agaricomycotina</taxon>
        <taxon>Agaricomycetes</taxon>
        <taxon>Phallomycetidae</taxon>
        <taxon>Geastrales</taxon>
        <taxon>Sphaerobolaceae</taxon>
        <taxon>Sphaerobolus</taxon>
    </lineage>
</organism>
<feature type="signal peptide" evidence="6">
    <location>
        <begin position="1"/>
        <end position="25"/>
    </location>
</feature>
<keyword evidence="4 5" id="KW-0472">Membrane</keyword>
<dbReference type="PANTHER" id="PTHR23112">
    <property type="entry name" value="G PROTEIN-COUPLED RECEPTOR 157-RELATED"/>
    <property type="match status" value="1"/>
</dbReference>
<evidence type="ECO:0000256" key="5">
    <source>
        <dbReference type="SAM" id="Phobius"/>
    </source>
</evidence>
<reference evidence="7 8" key="1">
    <citation type="submission" date="2014-06" db="EMBL/GenBank/DDBJ databases">
        <title>Evolutionary Origins and Diversification of the Mycorrhizal Mutualists.</title>
        <authorList>
            <consortium name="DOE Joint Genome Institute"/>
            <consortium name="Mycorrhizal Genomics Consortium"/>
            <person name="Kohler A."/>
            <person name="Kuo A."/>
            <person name="Nagy L.G."/>
            <person name="Floudas D."/>
            <person name="Copeland A."/>
            <person name="Barry K.W."/>
            <person name="Cichocki N."/>
            <person name="Veneault-Fourrey C."/>
            <person name="LaButti K."/>
            <person name="Lindquist E.A."/>
            <person name="Lipzen A."/>
            <person name="Lundell T."/>
            <person name="Morin E."/>
            <person name="Murat C."/>
            <person name="Riley R."/>
            <person name="Ohm R."/>
            <person name="Sun H."/>
            <person name="Tunlid A."/>
            <person name="Henrissat B."/>
            <person name="Grigoriev I.V."/>
            <person name="Hibbett D.S."/>
            <person name="Martin F."/>
        </authorList>
    </citation>
    <scope>NUCLEOTIDE SEQUENCE [LARGE SCALE GENOMIC DNA]</scope>
    <source>
        <strain evidence="7 8">SS14</strain>
    </source>
</reference>
<evidence type="ECO:0000256" key="2">
    <source>
        <dbReference type="ARBA" id="ARBA00022692"/>
    </source>
</evidence>
<dbReference type="GO" id="GO:0007189">
    <property type="term" value="P:adenylate cyclase-activating G protein-coupled receptor signaling pathway"/>
    <property type="evidence" value="ECO:0007669"/>
    <property type="project" value="TreeGrafter"/>
</dbReference>
<dbReference type="AlphaFoldDB" id="A0A0C9UTG1"/>